<evidence type="ECO:0000313" key="2">
    <source>
        <dbReference type="Proteomes" id="UP000054725"/>
    </source>
</evidence>
<name>A0A0W0WWA1_9GAMM</name>
<dbReference type="AlphaFoldDB" id="A0A0W0WWA1"/>
<accession>A0A0W0WWA1</accession>
<sequence>MFPVKWRKKSSHIFDLLKYIEHLAPGLYELKLIEVKEDDTIHYIGHIEERSINDIREKQKDSVEIFNLVRLMSDYNAMSYDFFLSPFIRNLSNEQTANFIRKLHPLRFKQYMISDLNPMISAITEPASFIRKNRRKVANKNAFLAQQQQLSQLITSYWEMFAAQRDSLAEILFNAIYGYIQILTPFDPRREMIIHPKKKNKNEAAQSIITTISEGGRAEATLRILLLLIKIQGYVISVNYPQIIKALLESEDFRGLDASKFKQLVYTQNLIIDYDPELAIQTIPHLLKSAEECQTILDRIETIVHTLSTSPSDQFKAKYLSIKRFLLNYFRS</sequence>
<dbReference type="PATRIC" id="fig|45070.6.peg.1664"/>
<reference evidence="1 2" key="1">
    <citation type="submission" date="2015-11" db="EMBL/GenBank/DDBJ databases">
        <title>Genomic analysis of 38 Legionella species identifies large and diverse effector repertoires.</title>
        <authorList>
            <person name="Burstein D."/>
            <person name="Amaro F."/>
            <person name="Zusman T."/>
            <person name="Lifshitz Z."/>
            <person name="Cohen O."/>
            <person name="Gilbert J.A."/>
            <person name="Pupko T."/>
            <person name="Shuman H.A."/>
            <person name="Segal G."/>
        </authorList>
    </citation>
    <scope>NUCLEOTIDE SEQUENCE [LARGE SCALE GENOMIC DNA]</scope>
    <source>
        <strain evidence="1 2">ATCC 49506</strain>
    </source>
</reference>
<organism evidence="1 2">
    <name type="scientific">Legionella nautarum</name>
    <dbReference type="NCBI Taxonomy" id="45070"/>
    <lineage>
        <taxon>Bacteria</taxon>
        <taxon>Pseudomonadati</taxon>
        <taxon>Pseudomonadota</taxon>
        <taxon>Gammaproteobacteria</taxon>
        <taxon>Legionellales</taxon>
        <taxon>Legionellaceae</taxon>
        <taxon>Legionella</taxon>
    </lineage>
</organism>
<dbReference type="Proteomes" id="UP000054725">
    <property type="component" value="Unassembled WGS sequence"/>
</dbReference>
<gene>
    <name evidence="1" type="ORF">Lnau_1589</name>
</gene>
<dbReference type="InterPro" id="IPR024501">
    <property type="entry name" value="DUF3141"/>
</dbReference>
<dbReference type="STRING" id="45070.Lnau_1589"/>
<dbReference type="EMBL" id="LNYO01000013">
    <property type="protein sequence ID" value="KTD36605.1"/>
    <property type="molecule type" value="Genomic_DNA"/>
</dbReference>
<proteinExistence type="predicted"/>
<evidence type="ECO:0000313" key="1">
    <source>
        <dbReference type="EMBL" id="KTD36605.1"/>
    </source>
</evidence>
<keyword evidence="2" id="KW-1185">Reference proteome</keyword>
<comment type="caution">
    <text evidence="1">The sequence shown here is derived from an EMBL/GenBank/DDBJ whole genome shotgun (WGS) entry which is preliminary data.</text>
</comment>
<protein>
    <submittedName>
        <fullName evidence="1">Uncharacterized protein</fullName>
    </submittedName>
</protein>
<dbReference type="Pfam" id="PF11339">
    <property type="entry name" value="DUF3141"/>
    <property type="match status" value="1"/>
</dbReference>